<dbReference type="PANTHER" id="PTHR10445:SF2">
    <property type="entry name" value="TRANSCRIPTION INITIATION FACTOR IIF, BETA SUBUNIT"/>
    <property type="match status" value="1"/>
</dbReference>
<organism evidence="9 10">
    <name type="scientific">Dillenia turbinata</name>
    <dbReference type="NCBI Taxonomy" id="194707"/>
    <lineage>
        <taxon>Eukaryota</taxon>
        <taxon>Viridiplantae</taxon>
        <taxon>Streptophyta</taxon>
        <taxon>Embryophyta</taxon>
        <taxon>Tracheophyta</taxon>
        <taxon>Spermatophyta</taxon>
        <taxon>Magnoliopsida</taxon>
        <taxon>eudicotyledons</taxon>
        <taxon>Gunneridae</taxon>
        <taxon>Pentapetalae</taxon>
        <taxon>Dilleniales</taxon>
        <taxon>Dilleniaceae</taxon>
        <taxon>Dillenia</taxon>
    </lineage>
</organism>
<feature type="compositionally biased region" description="Low complexity" evidence="7">
    <location>
        <begin position="8"/>
        <end position="21"/>
    </location>
</feature>
<protein>
    <submittedName>
        <fullName evidence="9">TFIIF beta subunit, HTH domain</fullName>
    </submittedName>
</protein>
<dbReference type="InterPro" id="IPR003196">
    <property type="entry name" value="TFIIF_beta"/>
</dbReference>
<dbReference type="InterPro" id="IPR011039">
    <property type="entry name" value="TFIIF_interaction"/>
</dbReference>
<evidence type="ECO:0000256" key="2">
    <source>
        <dbReference type="ARBA" id="ARBA00009543"/>
    </source>
</evidence>
<dbReference type="InterPro" id="IPR036390">
    <property type="entry name" value="WH_DNA-bd_sf"/>
</dbReference>
<keyword evidence="3" id="KW-0805">Transcription regulation</keyword>
<feature type="domain" description="TFIIF beta subunit HTH" evidence="8">
    <location>
        <begin position="212"/>
        <end position="275"/>
    </location>
</feature>
<dbReference type="GO" id="GO:0005674">
    <property type="term" value="C:transcription factor TFIIF complex"/>
    <property type="evidence" value="ECO:0007669"/>
    <property type="project" value="InterPro"/>
</dbReference>
<evidence type="ECO:0000259" key="8">
    <source>
        <dbReference type="Pfam" id="PF02270"/>
    </source>
</evidence>
<dbReference type="FunFam" id="1.10.10.10:FF:000035">
    <property type="entry name" value="General transcription factor IIF subunit 2"/>
    <property type="match status" value="1"/>
</dbReference>
<dbReference type="Gene3D" id="1.10.10.10">
    <property type="entry name" value="Winged helix-like DNA-binding domain superfamily/Winged helix DNA-binding domain"/>
    <property type="match status" value="1"/>
</dbReference>
<dbReference type="Proteomes" id="UP001370490">
    <property type="component" value="Unassembled WGS sequence"/>
</dbReference>
<accession>A0AAN8VGU6</accession>
<name>A0AAN8VGU6_9MAGN</name>
<dbReference type="InterPro" id="IPR036388">
    <property type="entry name" value="WH-like_DNA-bd_sf"/>
</dbReference>
<evidence type="ECO:0000313" key="9">
    <source>
        <dbReference type="EMBL" id="KAK6933324.1"/>
    </source>
</evidence>
<gene>
    <name evidence="9" type="ORF">RJ641_036218</name>
</gene>
<dbReference type="EMBL" id="JBAMMX010000009">
    <property type="protein sequence ID" value="KAK6933324.1"/>
    <property type="molecule type" value="Genomic_DNA"/>
</dbReference>
<proteinExistence type="inferred from homology"/>
<evidence type="ECO:0000256" key="1">
    <source>
        <dbReference type="ARBA" id="ARBA00004123"/>
    </source>
</evidence>
<reference evidence="9 10" key="1">
    <citation type="submission" date="2023-12" db="EMBL/GenBank/DDBJ databases">
        <title>A high-quality genome assembly for Dillenia turbinata (Dilleniales).</title>
        <authorList>
            <person name="Chanderbali A."/>
        </authorList>
    </citation>
    <scope>NUCLEOTIDE SEQUENCE [LARGE SCALE GENOMIC DNA]</scope>
    <source>
        <strain evidence="9">LSX21</strain>
        <tissue evidence="9">Leaf</tissue>
    </source>
</reference>
<dbReference type="GO" id="GO:0006367">
    <property type="term" value="P:transcription initiation at RNA polymerase II promoter"/>
    <property type="evidence" value="ECO:0007669"/>
    <property type="project" value="InterPro"/>
</dbReference>
<comment type="subcellular location">
    <subcellularLocation>
        <location evidence="1">Nucleus</location>
    </subcellularLocation>
</comment>
<feature type="region of interest" description="Disordered" evidence="7">
    <location>
        <begin position="1"/>
        <end position="23"/>
    </location>
</feature>
<keyword evidence="5" id="KW-0804">Transcription</keyword>
<keyword evidence="4" id="KW-0238">DNA-binding</keyword>
<keyword evidence="6" id="KW-0539">Nucleus</keyword>
<dbReference type="SUPFAM" id="SSF46785">
    <property type="entry name" value="Winged helix' DNA-binding domain"/>
    <property type="match status" value="1"/>
</dbReference>
<dbReference type="InterPro" id="IPR040450">
    <property type="entry name" value="TFIIF_beta_HTH"/>
</dbReference>
<comment type="caution">
    <text evidence="9">The sequence shown here is derived from an EMBL/GenBank/DDBJ whole genome shotgun (WGS) entry which is preliminary data.</text>
</comment>
<evidence type="ECO:0000256" key="5">
    <source>
        <dbReference type="ARBA" id="ARBA00023163"/>
    </source>
</evidence>
<evidence type="ECO:0000313" key="10">
    <source>
        <dbReference type="Proteomes" id="UP001370490"/>
    </source>
</evidence>
<evidence type="ECO:0000256" key="7">
    <source>
        <dbReference type="SAM" id="MobiDB-lite"/>
    </source>
</evidence>
<evidence type="ECO:0000256" key="4">
    <source>
        <dbReference type="ARBA" id="ARBA00023125"/>
    </source>
</evidence>
<evidence type="ECO:0000256" key="3">
    <source>
        <dbReference type="ARBA" id="ARBA00023015"/>
    </source>
</evidence>
<dbReference type="PANTHER" id="PTHR10445">
    <property type="entry name" value="GENERAL TRANSCRIPTION FACTOR IIF SUBUNIT 2"/>
    <property type="match status" value="1"/>
</dbReference>
<dbReference type="AlphaFoldDB" id="A0AAN8VGU6"/>
<dbReference type="GO" id="GO:0003677">
    <property type="term" value="F:DNA binding"/>
    <property type="evidence" value="ECO:0007669"/>
    <property type="project" value="UniProtKB-KW"/>
</dbReference>
<comment type="similarity">
    <text evidence="2">Belongs to the TFIIF beta subunit family.</text>
</comment>
<evidence type="ECO:0000256" key="6">
    <source>
        <dbReference type="ARBA" id="ARBA00023242"/>
    </source>
</evidence>
<keyword evidence="10" id="KW-1185">Reference proteome</keyword>
<dbReference type="SUPFAM" id="SSF50916">
    <property type="entry name" value="Rap30/74 interaction domains"/>
    <property type="match status" value="1"/>
</dbReference>
<dbReference type="Pfam" id="PF02270">
    <property type="entry name" value="TFIIF_beta"/>
    <property type="match status" value="1"/>
</dbReference>
<sequence length="282" mass="32233">MEENGHKNQNQSNRNQSSGSSFVDTSKADRAVWLLKCPNVVSRSFKTNLNSSSSDSASTPLVAKVIVSVDPLRNNDDDDSSPQFTMELAGHTSGDTPKRYSMNMFKDFLPMSVFSESSQGKIALEGKVLNKFDMKPHDDNIESYGKLCRERTKKYMTKNRQIKVLDDDKGINMRPMPGMSSFIVSGFVVLTTTLSLDKKKLPVKSSETKRTRRNRGEMEAIMFKLFERQPYWTLRQLIHETDQPEQFLKDILKDLCVYNNKGANQGSYEIKPEYKRTNEDQK</sequence>